<reference evidence="13" key="1">
    <citation type="submission" date="2018-10" db="EMBL/GenBank/DDBJ databases">
        <title>Transcriptome assembly of Aceria tosichella (Wheat curl mite) Type 2.</title>
        <authorList>
            <person name="Scully E.D."/>
            <person name="Geib S.M."/>
            <person name="Palmer N.A."/>
            <person name="Gupta A.K."/>
            <person name="Sarath G."/>
            <person name="Tatineni S."/>
        </authorList>
    </citation>
    <scope>NUCLEOTIDE SEQUENCE</scope>
    <source>
        <strain evidence="13">LincolnNE</strain>
    </source>
</reference>
<keyword evidence="7 10" id="KW-0472">Membrane</keyword>
<evidence type="ECO:0000313" key="13">
    <source>
        <dbReference type="EMBL" id="MDE48264.1"/>
    </source>
</evidence>
<dbReference type="GO" id="GO:0016020">
    <property type="term" value="C:membrane"/>
    <property type="evidence" value="ECO:0007669"/>
    <property type="project" value="UniProtKB-SubCell"/>
</dbReference>
<dbReference type="Pfam" id="PF01105">
    <property type="entry name" value="EMP24_GP25L"/>
    <property type="match status" value="1"/>
</dbReference>
<evidence type="ECO:0000256" key="11">
    <source>
        <dbReference type="SAM" id="SignalP"/>
    </source>
</evidence>
<protein>
    <submittedName>
        <fullName evidence="13">Transmembrane emp24 domain-containing protein 7</fullName>
    </submittedName>
</protein>
<evidence type="ECO:0000256" key="5">
    <source>
        <dbReference type="ARBA" id="ARBA00022729"/>
    </source>
</evidence>
<comment type="subcellular location">
    <subcellularLocation>
        <location evidence="8">Endomembrane system</location>
        <topology evidence="8">Single-pass membrane protein</topology>
    </subcellularLocation>
    <subcellularLocation>
        <location evidence="1 9">Membrane</location>
        <topology evidence="1 9">Single-pass type I membrane protein</topology>
    </subcellularLocation>
</comment>
<keyword evidence="5 11" id="KW-0732">Signal</keyword>
<accession>A0A6G1SCN8</accession>
<dbReference type="PANTHER" id="PTHR22811">
    <property type="entry name" value="TRANSMEMBRANE EMP24 DOMAIN-CONTAINING PROTEIN"/>
    <property type="match status" value="1"/>
</dbReference>
<feature type="domain" description="GOLD" evidence="12">
    <location>
        <begin position="36"/>
        <end position="118"/>
    </location>
</feature>
<keyword evidence="6 10" id="KW-1133">Transmembrane helix</keyword>
<organism evidence="13">
    <name type="scientific">Aceria tosichella</name>
    <name type="common">wheat curl mite</name>
    <dbReference type="NCBI Taxonomy" id="561515"/>
    <lineage>
        <taxon>Eukaryota</taxon>
        <taxon>Metazoa</taxon>
        <taxon>Ecdysozoa</taxon>
        <taxon>Arthropoda</taxon>
        <taxon>Chelicerata</taxon>
        <taxon>Arachnida</taxon>
        <taxon>Acari</taxon>
        <taxon>Acariformes</taxon>
        <taxon>Trombidiformes</taxon>
        <taxon>Prostigmata</taxon>
        <taxon>Eupodina</taxon>
        <taxon>Eriophyoidea</taxon>
        <taxon>Eriophyidae</taxon>
        <taxon>Eriophyinae</taxon>
        <taxon>Aceriini</taxon>
        <taxon>Aceria</taxon>
    </lineage>
</organism>
<name>A0A6G1SCN8_9ACAR</name>
<dbReference type="SUPFAM" id="SSF101576">
    <property type="entry name" value="Supernatant protein factor (SPF), C-terminal domain"/>
    <property type="match status" value="1"/>
</dbReference>
<dbReference type="InterPro" id="IPR036598">
    <property type="entry name" value="GOLD_dom_sf"/>
</dbReference>
<evidence type="ECO:0000256" key="4">
    <source>
        <dbReference type="ARBA" id="ARBA00022692"/>
    </source>
</evidence>
<keyword evidence="4 9" id="KW-0812">Transmembrane</keyword>
<comment type="similarity">
    <text evidence="2 9">Belongs to the EMP24/GP25L family.</text>
</comment>
<dbReference type="InterPro" id="IPR015720">
    <property type="entry name" value="Emp24-like"/>
</dbReference>
<evidence type="ECO:0000256" key="10">
    <source>
        <dbReference type="SAM" id="Phobius"/>
    </source>
</evidence>
<evidence type="ECO:0000256" key="2">
    <source>
        <dbReference type="ARBA" id="ARBA00007104"/>
    </source>
</evidence>
<evidence type="ECO:0000259" key="12">
    <source>
        <dbReference type="PROSITE" id="PS50866"/>
    </source>
</evidence>
<dbReference type="InterPro" id="IPR009038">
    <property type="entry name" value="GOLD_dom"/>
</dbReference>
<evidence type="ECO:0000256" key="1">
    <source>
        <dbReference type="ARBA" id="ARBA00004479"/>
    </source>
</evidence>
<evidence type="ECO:0000256" key="3">
    <source>
        <dbReference type="ARBA" id="ARBA00022473"/>
    </source>
</evidence>
<evidence type="ECO:0000256" key="7">
    <source>
        <dbReference type="ARBA" id="ARBA00023136"/>
    </source>
</evidence>
<keyword evidence="3" id="KW-0217">Developmental protein</keyword>
<dbReference type="SMART" id="SM01190">
    <property type="entry name" value="EMP24_GP25L"/>
    <property type="match status" value="1"/>
</dbReference>
<dbReference type="AlphaFoldDB" id="A0A6G1SCN8"/>
<sequence>MGSIFLLTTLALSIAFYTPVQSKSTELTFELPDNAKQCYHEDIAAGTKATIEYQVVTGGYYDVDMTLYDPRQAVLYQGVKKQFDTHQWTASMSGQYTFCFSNEFSTFSHKLIYFEFIAGEEDPLPQGSNPPAATAMTKFEAAAESIHENLNSIFDALTHYRLSEAKGRKRAEDLNSRVFWWSAMETVAVVLIGAIQVYTLKSFFSGHRATIPTT</sequence>
<feature type="chain" id="PRO_5026155503" evidence="11">
    <location>
        <begin position="23"/>
        <end position="214"/>
    </location>
</feature>
<proteinExistence type="inferred from homology"/>
<dbReference type="PROSITE" id="PS50866">
    <property type="entry name" value="GOLD"/>
    <property type="match status" value="1"/>
</dbReference>
<dbReference type="GO" id="GO:0012505">
    <property type="term" value="C:endomembrane system"/>
    <property type="evidence" value="ECO:0007669"/>
    <property type="project" value="UniProtKB-SubCell"/>
</dbReference>
<gene>
    <name evidence="13" type="primary">TMED7</name>
    <name evidence="13" type="ORF">g.7769</name>
</gene>
<dbReference type="EMBL" id="GGYP01003493">
    <property type="protein sequence ID" value="MDE48264.1"/>
    <property type="molecule type" value="Transcribed_RNA"/>
</dbReference>
<evidence type="ECO:0000256" key="6">
    <source>
        <dbReference type="ARBA" id="ARBA00022989"/>
    </source>
</evidence>
<evidence type="ECO:0000256" key="8">
    <source>
        <dbReference type="ARBA" id="ARBA00037847"/>
    </source>
</evidence>
<feature type="transmembrane region" description="Helical" evidence="10">
    <location>
        <begin position="178"/>
        <end position="198"/>
    </location>
</feature>
<evidence type="ECO:0000256" key="9">
    <source>
        <dbReference type="RuleBase" id="RU003827"/>
    </source>
</evidence>
<feature type="signal peptide" evidence="11">
    <location>
        <begin position="1"/>
        <end position="22"/>
    </location>
</feature>